<dbReference type="GO" id="GO:0046872">
    <property type="term" value="F:metal ion binding"/>
    <property type="evidence" value="ECO:0007669"/>
    <property type="project" value="UniProtKB-KW"/>
</dbReference>
<keyword evidence="15" id="KW-1185">Reference proteome</keyword>
<evidence type="ECO:0000256" key="12">
    <source>
        <dbReference type="SAM" id="Phobius"/>
    </source>
</evidence>
<organism evidence="14 15">
    <name type="scientific">Parahalioglobus pacificus</name>
    <dbReference type="NCBI Taxonomy" id="930806"/>
    <lineage>
        <taxon>Bacteria</taxon>
        <taxon>Pseudomonadati</taxon>
        <taxon>Pseudomonadota</taxon>
        <taxon>Gammaproteobacteria</taxon>
        <taxon>Cellvibrionales</taxon>
        <taxon>Halieaceae</taxon>
        <taxon>Parahalioglobus</taxon>
    </lineage>
</organism>
<evidence type="ECO:0000256" key="4">
    <source>
        <dbReference type="ARBA" id="ARBA00022692"/>
    </source>
</evidence>
<dbReference type="InterPro" id="IPR001915">
    <property type="entry name" value="Peptidase_M48"/>
</dbReference>
<dbReference type="PANTHER" id="PTHR43221:SF2">
    <property type="entry name" value="PROTEASE HTPX HOMOLOG"/>
    <property type="match status" value="1"/>
</dbReference>
<accession>A0A918XME7</accession>
<dbReference type="InterPro" id="IPR050083">
    <property type="entry name" value="HtpX_protease"/>
</dbReference>
<reference evidence="14" key="1">
    <citation type="journal article" date="2014" name="Int. J. Syst. Evol. Microbiol.">
        <title>Complete genome sequence of Corynebacterium casei LMG S-19264T (=DSM 44701T), isolated from a smear-ripened cheese.</title>
        <authorList>
            <consortium name="US DOE Joint Genome Institute (JGI-PGF)"/>
            <person name="Walter F."/>
            <person name="Albersmeier A."/>
            <person name="Kalinowski J."/>
            <person name="Ruckert C."/>
        </authorList>
    </citation>
    <scope>NUCLEOTIDE SEQUENCE</scope>
    <source>
        <strain evidence="14">KCTC 23430</strain>
    </source>
</reference>
<feature type="transmembrane region" description="Helical" evidence="12">
    <location>
        <begin position="20"/>
        <end position="43"/>
    </location>
</feature>
<evidence type="ECO:0000256" key="2">
    <source>
        <dbReference type="ARBA" id="ARBA00022475"/>
    </source>
</evidence>
<feature type="domain" description="Peptidase M48" evidence="13">
    <location>
        <begin position="111"/>
        <end position="332"/>
    </location>
</feature>
<evidence type="ECO:0000256" key="1">
    <source>
        <dbReference type="ARBA" id="ARBA00001947"/>
    </source>
</evidence>
<keyword evidence="10 12" id="KW-0472">Membrane</keyword>
<dbReference type="CDD" id="cd07340">
    <property type="entry name" value="M48B_Htpx_like"/>
    <property type="match status" value="1"/>
</dbReference>
<protein>
    <submittedName>
        <fullName evidence="14">Zn-dependent protease</fullName>
    </submittedName>
</protein>
<dbReference type="RefSeq" id="WP_189478760.1">
    <property type="nucleotide sequence ID" value="NZ_BMYM01000005.1"/>
</dbReference>
<feature type="transmembrane region" description="Helical" evidence="12">
    <location>
        <begin position="63"/>
        <end position="83"/>
    </location>
</feature>
<evidence type="ECO:0000256" key="3">
    <source>
        <dbReference type="ARBA" id="ARBA00022670"/>
    </source>
</evidence>
<comment type="caution">
    <text evidence="14">The sequence shown here is derived from an EMBL/GenBank/DDBJ whole genome shotgun (WGS) entry which is preliminary data.</text>
</comment>
<feature type="compositionally biased region" description="Polar residues" evidence="11">
    <location>
        <begin position="427"/>
        <end position="438"/>
    </location>
</feature>
<feature type="region of interest" description="Disordered" evidence="11">
    <location>
        <begin position="411"/>
        <end position="440"/>
    </location>
</feature>
<evidence type="ECO:0000256" key="5">
    <source>
        <dbReference type="ARBA" id="ARBA00022723"/>
    </source>
</evidence>
<feature type="transmembrane region" description="Helical" evidence="12">
    <location>
        <begin position="229"/>
        <end position="251"/>
    </location>
</feature>
<evidence type="ECO:0000313" key="14">
    <source>
        <dbReference type="EMBL" id="GHD39526.1"/>
    </source>
</evidence>
<keyword evidence="6" id="KW-0378">Hydrolase</keyword>
<sequence length="691" mass="75075">MNFFEQQDLARRNTRLLTALFLVTVVGLILITNLAVAVFLYAGDAERELTLASLGRYFSWERAGFTGLGIAATVALVAFLKWLQLSSGGKTIAEGMGGTRVLPQTRDKAERRCLNIVQEMALAANMPVPPLYVLNTERGINAFAAGSVPADAVVAVTRGALEHLKRHELQGVIGHEFSHILNGDIKLNIRLAALLKGITFIGDVGHLLMRAGVYHRTGMRRQNNEGAAALPLLGLALFILGWLGGVAAGFIKAAISRQKEFLADASAVQYTRDPDGIGDALKVIGGYIPGTLVHAARANELSHIFFGQVEHRLWQQFATHPPLDERIRRVDRRWNGEYIKRRIQHYQEQPSHPGAHSVGAGRAAIVAAAAAAAAGNVAGVQEALADAGNYRQFKDSELSPETLREFGESDIAAKSGPDATFDEPDSASEQQTGGTPTENAALPSALTRYADEPLGASALVLSLLIAPEEDIKQHQLRILSGAGVLGQTELVNTLSPAVQELDAGQRLPLLEICIPALKTMSLKQYRTFKNSVLRVIQADKRTDLGEWCLFQLLRHYLDTEFVQVKPHKYRYRRLAKVRFHLQVVLSVLAYQGSGDAEAAFKCGVDELDMPKLMLLPMEQCSVAAFSRAAHELGACYPLLKPRILKAMALAASEDGTVCEKERELVRALAAVMGCPIPNDNNSPLAEFATPT</sequence>
<comment type="cofactor">
    <cofactor evidence="1">
        <name>Zn(2+)</name>
        <dbReference type="ChEBI" id="CHEBI:29105"/>
    </cofactor>
</comment>
<dbReference type="Pfam" id="PF01435">
    <property type="entry name" value="Peptidase_M48"/>
    <property type="match status" value="1"/>
</dbReference>
<keyword evidence="7" id="KW-0862">Zinc</keyword>
<evidence type="ECO:0000256" key="9">
    <source>
        <dbReference type="ARBA" id="ARBA00023049"/>
    </source>
</evidence>
<evidence type="ECO:0000256" key="11">
    <source>
        <dbReference type="SAM" id="MobiDB-lite"/>
    </source>
</evidence>
<evidence type="ECO:0000313" key="15">
    <source>
        <dbReference type="Proteomes" id="UP000644693"/>
    </source>
</evidence>
<dbReference type="GO" id="GO:0006508">
    <property type="term" value="P:proteolysis"/>
    <property type="evidence" value="ECO:0007669"/>
    <property type="project" value="UniProtKB-KW"/>
</dbReference>
<keyword evidence="5" id="KW-0479">Metal-binding</keyword>
<dbReference type="Proteomes" id="UP000644693">
    <property type="component" value="Unassembled WGS sequence"/>
</dbReference>
<reference evidence="14" key="2">
    <citation type="submission" date="2020-09" db="EMBL/GenBank/DDBJ databases">
        <authorList>
            <person name="Sun Q."/>
            <person name="Kim S."/>
        </authorList>
    </citation>
    <scope>NUCLEOTIDE SEQUENCE</scope>
    <source>
        <strain evidence="14">KCTC 23430</strain>
    </source>
</reference>
<name>A0A918XME7_9GAMM</name>
<evidence type="ECO:0000259" key="13">
    <source>
        <dbReference type="Pfam" id="PF01435"/>
    </source>
</evidence>
<keyword evidence="4 12" id="KW-0812">Transmembrane</keyword>
<gene>
    <name evidence="14" type="ORF">GCM10007053_31060</name>
</gene>
<keyword evidence="3 14" id="KW-0645">Protease</keyword>
<dbReference type="AlphaFoldDB" id="A0A918XME7"/>
<keyword evidence="8 12" id="KW-1133">Transmembrane helix</keyword>
<dbReference type="PANTHER" id="PTHR43221">
    <property type="entry name" value="PROTEASE HTPX"/>
    <property type="match status" value="1"/>
</dbReference>
<dbReference type="EMBL" id="BMYM01000005">
    <property type="protein sequence ID" value="GHD39526.1"/>
    <property type="molecule type" value="Genomic_DNA"/>
</dbReference>
<evidence type="ECO:0000256" key="10">
    <source>
        <dbReference type="ARBA" id="ARBA00023136"/>
    </source>
</evidence>
<dbReference type="Gene3D" id="3.30.2010.10">
    <property type="entry name" value="Metalloproteases ('zincins'), catalytic domain"/>
    <property type="match status" value="1"/>
</dbReference>
<evidence type="ECO:0000256" key="7">
    <source>
        <dbReference type="ARBA" id="ARBA00022833"/>
    </source>
</evidence>
<evidence type="ECO:0000256" key="6">
    <source>
        <dbReference type="ARBA" id="ARBA00022801"/>
    </source>
</evidence>
<keyword evidence="2" id="KW-1003">Cell membrane</keyword>
<evidence type="ECO:0000256" key="8">
    <source>
        <dbReference type="ARBA" id="ARBA00022989"/>
    </source>
</evidence>
<dbReference type="GO" id="GO:0004222">
    <property type="term" value="F:metalloendopeptidase activity"/>
    <property type="evidence" value="ECO:0007669"/>
    <property type="project" value="InterPro"/>
</dbReference>
<keyword evidence="9" id="KW-0482">Metalloprotease</keyword>
<proteinExistence type="predicted"/>